<dbReference type="PROSITE" id="PS50043">
    <property type="entry name" value="HTH_LUXR_2"/>
    <property type="match status" value="1"/>
</dbReference>
<gene>
    <name evidence="2" type="ORF">AVR91_0210685</name>
</gene>
<dbReference type="Proteomes" id="UP000076660">
    <property type="component" value="Unassembled WGS sequence"/>
</dbReference>
<dbReference type="InterPro" id="IPR027417">
    <property type="entry name" value="P-loop_NTPase"/>
</dbReference>
<dbReference type="OrthoDB" id="9812579at2"/>
<evidence type="ECO:0000313" key="2">
    <source>
        <dbReference type="EMBL" id="ONF72641.1"/>
    </source>
</evidence>
<dbReference type="InterPro" id="IPR049945">
    <property type="entry name" value="AAA_22"/>
</dbReference>
<dbReference type="SMART" id="SM00421">
    <property type="entry name" value="HTH_LUXR"/>
    <property type="match status" value="1"/>
</dbReference>
<dbReference type="SUPFAM" id="SSF48452">
    <property type="entry name" value="TPR-like"/>
    <property type="match status" value="1"/>
</dbReference>
<dbReference type="Gene3D" id="1.10.10.10">
    <property type="entry name" value="Winged helix-like DNA-binding domain superfamily/Winged helix DNA-binding domain"/>
    <property type="match status" value="1"/>
</dbReference>
<dbReference type="Gene3D" id="3.40.50.300">
    <property type="entry name" value="P-loop containing nucleotide triphosphate hydrolases"/>
    <property type="match status" value="1"/>
</dbReference>
<dbReference type="Pfam" id="PF25872">
    <property type="entry name" value="HTH_77"/>
    <property type="match status" value="1"/>
</dbReference>
<protein>
    <recommendedName>
        <fullName evidence="1">HTH luxR-type domain-containing protein</fullName>
    </recommendedName>
</protein>
<comment type="caution">
    <text evidence="2">The sequence shown here is derived from an EMBL/GenBank/DDBJ whole genome shotgun (WGS) entry which is preliminary data.</text>
</comment>
<evidence type="ECO:0000313" key="3">
    <source>
        <dbReference type="Proteomes" id="UP000076660"/>
    </source>
</evidence>
<dbReference type="AlphaFoldDB" id="A0A1W2M0F8"/>
<dbReference type="InterPro" id="IPR036388">
    <property type="entry name" value="WH-like_DNA-bd_sf"/>
</dbReference>
<dbReference type="Pfam" id="PF13401">
    <property type="entry name" value="AAA_22"/>
    <property type="match status" value="1"/>
</dbReference>
<dbReference type="PANTHER" id="PTHR47691">
    <property type="entry name" value="REGULATOR-RELATED"/>
    <property type="match status" value="1"/>
</dbReference>
<dbReference type="InterPro" id="IPR016032">
    <property type="entry name" value="Sig_transdc_resp-reg_C-effctor"/>
</dbReference>
<dbReference type="Pfam" id="PF00196">
    <property type="entry name" value="GerE"/>
    <property type="match status" value="1"/>
</dbReference>
<sequence>MVTASSLPVEQTSYVGRGGEIREIIELIETGRRLVTLTGPGGVGKTRLAQRVAAGAASAFDGDVAFIELAELREPDLLISTVAHRLELGDNTTAPALDVLTRQLRDRRMLLVLDNCEHLLSACARLAEALLRSCPGMAMLATSRQSLDVPGEHLVPVRPFAVPRPGLSPDQVSGYDAVRLLIDRATAAAAPLSVTEANAADVVRLCRALDGLPLAIELAAVRLRALSAGQLADRLDTRLAMLRGGRRVSARQQTFQALLDWSYDLCTGQEKLLWARTSVFAGSFDLDAAEDVCSGDGIEREAVLDGLDGLIDKSILLREGADTARYRLLETVRHYGEDRLVEQDGQHLRRRLHRDHYRRLTDRFAAEWFGPEQIAWAAWIDRENANLRLALDFCTADPAEAGTGLRMAADVWNFWVRVSTKEGRMWFGRLLDAAPADAPGKATGLLLHSFFANLQGDTDTRAELDAATRIAERTGDRHAASCVLIVAGHGAMMRDRASEVTTSLEDAVATLRELGRPYSIAWGMFTLGLCTGLAGNVSRSREVLDAAIEMCVEHGDLFLRSWTLWSRSAIEYAHGDVQVAKKAATEVLRLQRSLHDRSVIGYTLTVLAGCAARTGDARRAARLSGAASVMWRSVGATITNLTSFSSHMHTATAAVVKALGQDKAAAEFTAGTAMSTAQAISYALDDAPDQERAPAPNLSGLTKRESDIARQVAEGMTNREIAAHFVIAPRTVDTHITNIMNKLGVHTRTKIATWVLDSTPGS</sequence>
<evidence type="ECO:0000259" key="1">
    <source>
        <dbReference type="PROSITE" id="PS50043"/>
    </source>
</evidence>
<dbReference type="GO" id="GO:0006355">
    <property type="term" value="P:regulation of DNA-templated transcription"/>
    <property type="evidence" value="ECO:0007669"/>
    <property type="project" value="InterPro"/>
</dbReference>
<dbReference type="InterPro" id="IPR058852">
    <property type="entry name" value="HTH_77"/>
</dbReference>
<dbReference type="GO" id="GO:0016887">
    <property type="term" value="F:ATP hydrolysis activity"/>
    <property type="evidence" value="ECO:0007669"/>
    <property type="project" value="InterPro"/>
</dbReference>
<organism evidence="2 3">
    <name type="scientific">Amycolatopsis keratiniphila subsp. keratiniphila</name>
    <dbReference type="NCBI Taxonomy" id="227715"/>
    <lineage>
        <taxon>Bacteria</taxon>
        <taxon>Bacillati</taxon>
        <taxon>Actinomycetota</taxon>
        <taxon>Actinomycetes</taxon>
        <taxon>Pseudonocardiales</taxon>
        <taxon>Pseudonocardiaceae</taxon>
        <taxon>Amycolatopsis</taxon>
        <taxon>Amycolatopsis japonica group</taxon>
    </lineage>
</organism>
<reference evidence="2 3" key="1">
    <citation type="submission" date="2016-12" db="EMBL/GenBank/DDBJ databases">
        <title>Amycolatopsis keratiniphila subsp. keratiniphila genome sequencing and assembly.</title>
        <authorList>
            <person name="Mayilraj S."/>
            <person name="Kaur N."/>
        </authorList>
    </citation>
    <scope>NUCLEOTIDE SEQUENCE [LARGE SCALE GENOMIC DNA]</scope>
    <source>
        <strain evidence="2 3">DSM 44409</strain>
    </source>
</reference>
<dbReference type="SUPFAM" id="SSF52540">
    <property type="entry name" value="P-loop containing nucleoside triphosphate hydrolases"/>
    <property type="match status" value="1"/>
</dbReference>
<dbReference type="Gene3D" id="1.25.40.10">
    <property type="entry name" value="Tetratricopeptide repeat domain"/>
    <property type="match status" value="1"/>
</dbReference>
<dbReference type="PRINTS" id="PR00038">
    <property type="entry name" value="HTHLUXR"/>
</dbReference>
<dbReference type="PRINTS" id="PR00364">
    <property type="entry name" value="DISEASERSIST"/>
</dbReference>
<dbReference type="SUPFAM" id="SSF46894">
    <property type="entry name" value="C-terminal effector domain of the bipartite response regulators"/>
    <property type="match status" value="1"/>
</dbReference>
<dbReference type="EMBL" id="LQMT02000010">
    <property type="protein sequence ID" value="ONF72641.1"/>
    <property type="molecule type" value="Genomic_DNA"/>
</dbReference>
<proteinExistence type="predicted"/>
<dbReference type="PANTHER" id="PTHR47691:SF3">
    <property type="entry name" value="HTH-TYPE TRANSCRIPTIONAL REGULATOR RV0890C-RELATED"/>
    <property type="match status" value="1"/>
</dbReference>
<feature type="domain" description="HTH luxR-type" evidence="1">
    <location>
        <begin position="694"/>
        <end position="759"/>
    </location>
</feature>
<dbReference type="InterPro" id="IPR011990">
    <property type="entry name" value="TPR-like_helical_dom_sf"/>
</dbReference>
<dbReference type="InterPro" id="IPR000792">
    <property type="entry name" value="Tscrpt_reg_LuxR_C"/>
</dbReference>
<accession>A0A1W2M0F8</accession>
<dbReference type="CDD" id="cd06170">
    <property type="entry name" value="LuxR_C_like"/>
    <property type="match status" value="1"/>
</dbReference>
<dbReference type="PROSITE" id="PS00622">
    <property type="entry name" value="HTH_LUXR_1"/>
    <property type="match status" value="1"/>
</dbReference>
<dbReference type="GO" id="GO:0003677">
    <property type="term" value="F:DNA binding"/>
    <property type="evidence" value="ECO:0007669"/>
    <property type="project" value="InterPro"/>
</dbReference>
<name>A0A1W2M0F8_9PSEU</name>